<dbReference type="RefSeq" id="WP_207034034.1">
    <property type="nucleotide sequence ID" value="NZ_JAFLNL010000006.1"/>
</dbReference>
<dbReference type="SUPFAM" id="SSF52540">
    <property type="entry name" value="P-loop containing nucleoside triphosphate hydrolases"/>
    <property type="match status" value="1"/>
</dbReference>
<comment type="caution">
    <text evidence="2">The sequence shown here is derived from an EMBL/GenBank/DDBJ whole genome shotgun (WGS) entry which is preliminary data.</text>
</comment>
<evidence type="ECO:0000313" key="3">
    <source>
        <dbReference type="Proteomes" id="UP000664044"/>
    </source>
</evidence>
<proteinExistence type="predicted"/>
<dbReference type="Proteomes" id="UP000664044">
    <property type="component" value="Unassembled WGS sequence"/>
</dbReference>
<gene>
    <name evidence="2" type="ORF">J0656_11855</name>
</gene>
<organism evidence="2 3">
    <name type="scientific">Flagellimonas aurea</name>
    <dbReference type="NCBI Taxonomy" id="2915619"/>
    <lineage>
        <taxon>Bacteria</taxon>
        <taxon>Pseudomonadati</taxon>
        <taxon>Bacteroidota</taxon>
        <taxon>Flavobacteriia</taxon>
        <taxon>Flavobacteriales</taxon>
        <taxon>Flavobacteriaceae</taxon>
        <taxon>Flagellimonas</taxon>
    </lineage>
</organism>
<evidence type="ECO:0000259" key="1">
    <source>
        <dbReference type="Pfam" id="PF13175"/>
    </source>
</evidence>
<evidence type="ECO:0000313" key="2">
    <source>
        <dbReference type="EMBL" id="MBO0354711.1"/>
    </source>
</evidence>
<dbReference type="EMBL" id="JAFLNL010000006">
    <property type="protein sequence ID" value="MBO0354711.1"/>
    <property type="molecule type" value="Genomic_DNA"/>
</dbReference>
<dbReference type="PANTHER" id="PTHR43581">
    <property type="entry name" value="ATP/GTP PHOSPHATASE"/>
    <property type="match status" value="1"/>
</dbReference>
<accession>A0ABS3G5M5</accession>
<protein>
    <submittedName>
        <fullName evidence="2">AAA family ATPase</fullName>
    </submittedName>
</protein>
<dbReference type="Gene3D" id="3.40.50.300">
    <property type="entry name" value="P-loop containing nucleotide triphosphate hydrolases"/>
    <property type="match status" value="1"/>
</dbReference>
<dbReference type="InterPro" id="IPR051396">
    <property type="entry name" value="Bact_Antivir_Def_Nuclease"/>
</dbReference>
<keyword evidence="3" id="KW-1185">Reference proteome</keyword>
<feature type="domain" description="Endonuclease GajA/Old nuclease/RecF-like AAA" evidence="1">
    <location>
        <begin position="29"/>
        <end position="340"/>
    </location>
</feature>
<sequence length="624" mass="72887">MLGAIKLNAGKLEQFQMDKTDGFIFGVTKFNVFAGVNNSGKSRLLREIACKSDGLEFFRSDLNEDEFKRLQKSVLNGYDSTLRIARNKGIKLKDEFNFANSLGKITIEEAIKFLELTEKLLLLNEEWFDKILPNQKSQLKDVMAQFKNVRDICLSQYRQFLMSKNTKTLYIPILRGLRPIQYVDNNRFANNDSFLERTKYDYFQDPNRDLSIYTGLTIYEDVRKLLLGDENQRDEIRQFEGFLQEYIFRSKVTLIPKYDEDVLHIKLGRDKQYEIYNLGDGLQTIISILFPVFLRRKDQTIICIEEPENHLHPAWQVRLLNALQFFDKHIFFFSSHSATFINNPNVSIFAVKKTGVKSLISRLKLENEKIKTIHDLGYRPSDLLQTNYILWVEGPSDKVYINYWVSCISPELKEGVHYSIMFYGGDNYQSFLMNEGELELTFIKRLNQNFGIILDSDRKNKNENHNPKKKEIQELFSETGNFCWLLKYREIENYVPMQTFKVAVEGFYGREVEIEDGGFADRCTVKDVNAETQYRSTIKLPQDLFTKIQKNKDGTTKGIKAIDLRNQVEMAIKETGKKTFKIKKVKIAEKVTLLKPDIGEPELNRELNRLVVKIRKANHFIDVS</sequence>
<reference evidence="2 3" key="1">
    <citation type="submission" date="2021-03" db="EMBL/GenBank/DDBJ databases">
        <title>Muricauda lutimaris sp. nov. and Muricauda ruestringensis sp. nov, two marine members of the Flavobacteriaceae isolated from deep sea sediments of Western Pacific.</title>
        <authorList>
            <person name="Zhao S."/>
            <person name="Liu R."/>
        </authorList>
    </citation>
    <scope>NUCLEOTIDE SEQUENCE [LARGE SCALE GENOMIC DNA]</scope>
    <source>
        <strain evidence="2 3">BC31-1-A7</strain>
    </source>
</reference>
<dbReference type="InterPro" id="IPR041685">
    <property type="entry name" value="AAA_GajA/Old/RecF-like"/>
</dbReference>
<dbReference type="PANTHER" id="PTHR43581:SF4">
    <property type="entry name" value="ATP_GTP PHOSPHATASE"/>
    <property type="match status" value="1"/>
</dbReference>
<name>A0ABS3G5M5_9FLAO</name>
<dbReference type="InterPro" id="IPR027417">
    <property type="entry name" value="P-loop_NTPase"/>
</dbReference>
<dbReference type="Pfam" id="PF13175">
    <property type="entry name" value="AAA_15"/>
    <property type="match status" value="1"/>
</dbReference>